<comment type="caution">
    <text evidence="5">The sequence shown here is derived from an EMBL/GenBank/DDBJ whole genome shotgun (WGS) entry which is preliminary data.</text>
</comment>
<protein>
    <recommendedName>
        <fullName evidence="3">Putative gamma-glutamylcyclotransferase</fullName>
    </recommendedName>
</protein>
<name>A0A9P8LHJ6_9PEZI</name>
<feature type="domain" description="Gamma-glutamylcyclotransferase AIG2-like" evidence="4">
    <location>
        <begin position="69"/>
        <end position="169"/>
    </location>
</feature>
<keyword evidence="2" id="KW-0808">Transferase</keyword>
<dbReference type="PANTHER" id="PTHR31544:SF4">
    <property type="entry name" value="GAMMA-GLUTAMYLCYCLOTRANSFERASE-RELATED"/>
    <property type="match status" value="1"/>
</dbReference>
<organism evidence="5 6">
    <name type="scientific">Trichoglossum hirsutum</name>
    <dbReference type="NCBI Taxonomy" id="265104"/>
    <lineage>
        <taxon>Eukaryota</taxon>
        <taxon>Fungi</taxon>
        <taxon>Dikarya</taxon>
        <taxon>Ascomycota</taxon>
        <taxon>Pezizomycotina</taxon>
        <taxon>Geoglossomycetes</taxon>
        <taxon>Geoglossales</taxon>
        <taxon>Geoglossaceae</taxon>
        <taxon>Trichoglossum</taxon>
    </lineage>
</organism>
<keyword evidence="6" id="KW-1185">Reference proteome</keyword>
<dbReference type="Pfam" id="PF06094">
    <property type="entry name" value="GGACT"/>
    <property type="match status" value="1"/>
</dbReference>
<evidence type="ECO:0000256" key="1">
    <source>
        <dbReference type="ARBA" id="ARBA00008861"/>
    </source>
</evidence>
<dbReference type="InterPro" id="IPR009288">
    <property type="entry name" value="AIG2-like_dom"/>
</dbReference>
<evidence type="ECO:0000256" key="3">
    <source>
        <dbReference type="ARBA" id="ARBA00030602"/>
    </source>
</evidence>
<dbReference type="CDD" id="cd06661">
    <property type="entry name" value="GGCT_like"/>
    <property type="match status" value="1"/>
</dbReference>
<proteinExistence type="inferred from homology"/>
<dbReference type="SUPFAM" id="SSF110857">
    <property type="entry name" value="Gamma-glutamyl cyclotransferase-like"/>
    <property type="match status" value="1"/>
</dbReference>
<comment type="similarity">
    <text evidence="1">Belongs to the gamma-glutamylcyclotransferase family.</text>
</comment>
<dbReference type="AlphaFoldDB" id="A0A9P8LHJ6"/>
<dbReference type="InterPro" id="IPR036568">
    <property type="entry name" value="GGCT-like_sf"/>
</dbReference>
<dbReference type="EMBL" id="JAGHQM010000100">
    <property type="protein sequence ID" value="KAH0565384.1"/>
    <property type="molecule type" value="Genomic_DNA"/>
</dbReference>
<gene>
    <name evidence="5" type="ORF">GP486_001218</name>
</gene>
<dbReference type="InterPro" id="IPR045038">
    <property type="entry name" value="AIG2-like"/>
</dbReference>
<dbReference type="PANTHER" id="PTHR31544">
    <property type="entry name" value="AIG2-LIKE PROTEIN D"/>
    <property type="match status" value="1"/>
</dbReference>
<evidence type="ECO:0000256" key="2">
    <source>
        <dbReference type="ARBA" id="ARBA00022679"/>
    </source>
</evidence>
<reference evidence="5" key="1">
    <citation type="submission" date="2021-03" db="EMBL/GenBank/DDBJ databases">
        <title>Comparative genomics and phylogenomic investigation of the class Geoglossomycetes provide insights into ecological specialization and systematics.</title>
        <authorList>
            <person name="Melie T."/>
            <person name="Pirro S."/>
            <person name="Miller A.N."/>
            <person name="Quandt A."/>
        </authorList>
    </citation>
    <scope>NUCLEOTIDE SEQUENCE</scope>
    <source>
        <strain evidence="5">CAQ_001_2017</strain>
    </source>
</reference>
<evidence type="ECO:0000313" key="5">
    <source>
        <dbReference type="EMBL" id="KAH0565384.1"/>
    </source>
</evidence>
<dbReference type="Gene3D" id="3.10.490.10">
    <property type="entry name" value="Gamma-glutamyl cyclotransferase-like"/>
    <property type="match status" value="1"/>
</dbReference>
<evidence type="ECO:0000313" key="6">
    <source>
        <dbReference type="Proteomes" id="UP000750711"/>
    </source>
</evidence>
<dbReference type="GO" id="GO:0016740">
    <property type="term" value="F:transferase activity"/>
    <property type="evidence" value="ECO:0007669"/>
    <property type="project" value="UniProtKB-KW"/>
</dbReference>
<dbReference type="Proteomes" id="UP000750711">
    <property type="component" value="Unassembled WGS sequence"/>
</dbReference>
<dbReference type="InterPro" id="IPR013024">
    <property type="entry name" value="GGCT-like"/>
</dbReference>
<accession>A0A9P8LHJ6</accession>
<evidence type="ECO:0000259" key="4">
    <source>
        <dbReference type="Pfam" id="PF06094"/>
    </source>
</evidence>
<sequence length="193" mass="22453">MTQRKLKIFFDLRLCSDHLHLQKENFYIRQLIMSGKENLPPSIMARRFLNARPFPDQNLPPPAFRKQFYFFYGTLMDPTTLARVLNLRERPVLLPAKIIGYHCMLWGPYPALLDGPGGAAVHGMAYEIQSPNEVKLLEDYETGHYENNVCLISFEDGTKVVGRTFKWRPGKGDLKEGFFDLRGWQMKDLERDI</sequence>